<dbReference type="RefSeq" id="WP_043918287.1">
    <property type="nucleotide sequence ID" value="NZ_FZPF01000008.1"/>
</dbReference>
<dbReference type="InterPro" id="IPR015655">
    <property type="entry name" value="PP2C"/>
</dbReference>
<dbReference type="InterPro" id="IPR036457">
    <property type="entry name" value="PPM-type-like_dom_sf"/>
</dbReference>
<organism evidence="2 3">
    <name type="scientific">Jannaschia aquimarina</name>
    <dbReference type="NCBI Taxonomy" id="935700"/>
    <lineage>
        <taxon>Bacteria</taxon>
        <taxon>Pseudomonadati</taxon>
        <taxon>Pseudomonadota</taxon>
        <taxon>Alphaproteobacteria</taxon>
        <taxon>Rhodobacterales</taxon>
        <taxon>Roseobacteraceae</taxon>
        <taxon>Jannaschia</taxon>
    </lineage>
</organism>
<evidence type="ECO:0000313" key="3">
    <source>
        <dbReference type="Proteomes" id="UP000032232"/>
    </source>
</evidence>
<dbReference type="GO" id="GO:0004722">
    <property type="term" value="F:protein serine/threonine phosphatase activity"/>
    <property type="evidence" value="ECO:0007669"/>
    <property type="project" value="UniProtKB-EC"/>
</dbReference>
<gene>
    <name evidence="2" type="primary">stp_2</name>
    <name evidence="2" type="ORF">jaqu_14520</name>
</gene>
<dbReference type="PANTHER" id="PTHR47992">
    <property type="entry name" value="PROTEIN PHOSPHATASE"/>
    <property type="match status" value="1"/>
</dbReference>
<dbReference type="AlphaFoldDB" id="A0A0D1EIT4"/>
<accession>A0A0D1EIT4</accession>
<dbReference type="SMART" id="SM00331">
    <property type="entry name" value="PP2C_SIG"/>
    <property type="match status" value="1"/>
</dbReference>
<dbReference type="EMBL" id="JYFE01000026">
    <property type="protein sequence ID" value="KIT16801.1"/>
    <property type="molecule type" value="Genomic_DNA"/>
</dbReference>
<dbReference type="SUPFAM" id="SSF81606">
    <property type="entry name" value="PP2C-like"/>
    <property type="match status" value="1"/>
</dbReference>
<feature type="domain" description="PPM-type phosphatase" evidence="1">
    <location>
        <begin position="6"/>
        <end position="239"/>
    </location>
</feature>
<dbReference type="EC" id="3.1.3.16" evidence="2"/>
<dbReference type="InterPro" id="IPR001932">
    <property type="entry name" value="PPM-type_phosphatase-like_dom"/>
</dbReference>
<evidence type="ECO:0000259" key="1">
    <source>
        <dbReference type="PROSITE" id="PS51746"/>
    </source>
</evidence>
<dbReference type="Gene3D" id="3.60.40.10">
    <property type="entry name" value="PPM-type phosphatase domain"/>
    <property type="match status" value="1"/>
</dbReference>
<dbReference type="Proteomes" id="UP000032232">
    <property type="component" value="Unassembled WGS sequence"/>
</dbReference>
<keyword evidence="3" id="KW-1185">Reference proteome</keyword>
<dbReference type="PATRIC" id="fig|935700.4.peg.1503"/>
<dbReference type="Pfam" id="PF07228">
    <property type="entry name" value="SpoIIE"/>
    <property type="match status" value="1"/>
</dbReference>
<dbReference type="PROSITE" id="PS51746">
    <property type="entry name" value="PPM_2"/>
    <property type="match status" value="1"/>
</dbReference>
<dbReference type="OrthoDB" id="9801841at2"/>
<evidence type="ECO:0000313" key="2">
    <source>
        <dbReference type="EMBL" id="KIT16801.1"/>
    </source>
</evidence>
<dbReference type="CDD" id="cd00143">
    <property type="entry name" value="PP2Cc"/>
    <property type="match status" value="1"/>
</dbReference>
<name>A0A0D1EIT4_9RHOB</name>
<comment type="caution">
    <text evidence="2">The sequence shown here is derived from an EMBL/GenBank/DDBJ whole genome shotgun (WGS) entry which is preliminary data.</text>
</comment>
<dbReference type="Pfam" id="PF00481">
    <property type="entry name" value="PP2C"/>
    <property type="match status" value="1"/>
</dbReference>
<sequence length="246" mass="26467">MLRTNAYDAAAQTDVGRVRDHNEDAALSRPDLGVFVVSDGMGGHEAGDWASQTIVDTISSVGVGSSLPDLESRFQERLVRAHELVAERGAELGAPVGATVVSLLTYEAEWACAWSGDSRLYRLRNGRLERISRDHTEAQALVDAGQLTPEEAAVWPRKNVITRAVGVTGDPVCEIVRGTLAADDVFLLCSDGLTEHLNDREIAEHLNTGSSAQAICATLVAEVLERGARDNVTALVVRVKPGWELE</sequence>
<dbReference type="STRING" id="935700.jaqu_14520"/>
<reference evidence="2 3" key="1">
    <citation type="submission" date="2015-02" db="EMBL/GenBank/DDBJ databases">
        <title>Genome Sequence of Jannaschia aquimarina DSM28248, a member of the Roseobacter clade.</title>
        <authorList>
            <person name="Voget S."/>
            <person name="Daniel R."/>
        </authorList>
    </citation>
    <scope>NUCLEOTIDE SEQUENCE [LARGE SCALE GENOMIC DNA]</scope>
    <source>
        <strain evidence="2 3">GSW-M26</strain>
    </source>
</reference>
<dbReference type="SMART" id="SM00332">
    <property type="entry name" value="PP2Cc"/>
    <property type="match status" value="1"/>
</dbReference>
<keyword evidence="2" id="KW-0378">Hydrolase</keyword>
<proteinExistence type="predicted"/>
<protein>
    <submittedName>
        <fullName evidence="2">Stp_2 protein</fullName>
        <ecNumber evidence="2">3.1.3.16</ecNumber>
    </submittedName>
</protein>